<feature type="transmembrane region" description="Helical" evidence="9">
    <location>
        <begin position="155"/>
        <end position="173"/>
    </location>
</feature>
<keyword evidence="6 9" id="KW-0029">Amino-acid transport</keyword>
<evidence type="ECO:0000256" key="7">
    <source>
        <dbReference type="ARBA" id="ARBA00022989"/>
    </source>
</evidence>
<dbReference type="NCBIfam" id="TIGR00796">
    <property type="entry name" value="livcs"/>
    <property type="match status" value="1"/>
</dbReference>
<evidence type="ECO:0000256" key="8">
    <source>
        <dbReference type="ARBA" id="ARBA00023136"/>
    </source>
</evidence>
<reference evidence="10" key="1">
    <citation type="submission" date="2021-11" db="EMBL/GenBank/DDBJ databases">
        <title>Description of a new species Pelosinus isolated from the bottom sediments of Lake Baikal.</title>
        <authorList>
            <person name="Zakharyuk A."/>
        </authorList>
    </citation>
    <scope>NUCLEOTIDE SEQUENCE</scope>
    <source>
        <strain evidence="10">Bkl1</strain>
    </source>
</reference>
<dbReference type="PANTHER" id="PTHR30588">
    <property type="entry name" value="BRANCHED-CHAIN AMINO ACID TRANSPORT SYSTEM 2 CARRIER PROTEIN"/>
    <property type="match status" value="1"/>
</dbReference>
<feature type="transmembrane region" description="Helical" evidence="9">
    <location>
        <begin position="120"/>
        <end position="143"/>
    </location>
</feature>
<comment type="function">
    <text evidence="9">Component of the transport system for branched-chain amino acids.</text>
</comment>
<feature type="transmembrane region" description="Helical" evidence="9">
    <location>
        <begin position="323"/>
        <end position="339"/>
    </location>
</feature>
<evidence type="ECO:0000256" key="9">
    <source>
        <dbReference type="RuleBase" id="RU362122"/>
    </source>
</evidence>
<evidence type="ECO:0000313" key="10">
    <source>
        <dbReference type="EMBL" id="MCC5467571.1"/>
    </source>
</evidence>
<evidence type="ECO:0000256" key="4">
    <source>
        <dbReference type="ARBA" id="ARBA00022475"/>
    </source>
</evidence>
<keyword evidence="5 9" id="KW-0812">Transmembrane</keyword>
<evidence type="ECO:0000256" key="2">
    <source>
        <dbReference type="ARBA" id="ARBA00008540"/>
    </source>
</evidence>
<keyword evidence="3 9" id="KW-0813">Transport</keyword>
<comment type="similarity">
    <text evidence="2 9">Belongs to the branched chain amino acid transporter family.</text>
</comment>
<name>A0ABS8HWM7_9FIRM</name>
<dbReference type="RefSeq" id="WP_229536542.1">
    <property type="nucleotide sequence ID" value="NZ_JAJHJB010000036.1"/>
</dbReference>
<comment type="caution">
    <text evidence="10">The sequence shown here is derived from an EMBL/GenBank/DDBJ whole genome shotgun (WGS) entry which is preliminary data.</text>
</comment>
<keyword evidence="8 9" id="KW-0472">Membrane</keyword>
<feature type="transmembrane region" description="Helical" evidence="9">
    <location>
        <begin position="232"/>
        <end position="254"/>
    </location>
</feature>
<dbReference type="EMBL" id="JAJHJB010000036">
    <property type="protein sequence ID" value="MCC5467571.1"/>
    <property type="molecule type" value="Genomic_DNA"/>
</dbReference>
<dbReference type="Proteomes" id="UP001165492">
    <property type="component" value="Unassembled WGS sequence"/>
</dbReference>
<proteinExistence type="inferred from homology"/>
<feature type="transmembrane region" description="Helical" evidence="9">
    <location>
        <begin position="41"/>
        <end position="66"/>
    </location>
</feature>
<evidence type="ECO:0000256" key="1">
    <source>
        <dbReference type="ARBA" id="ARBA00004651"/>
    </source>
</evidence>
<comment type="subcellular location">
    <subcellularLocation>
        <location evidence="1 9">Cell membrane</location>
        <topology evidence="1 9">Multi-pass membrane protein</topology>
    </subcellularLocation>
</comment>
<gene>
    <name evidence="10" type="primary">brnQ</name>
    <name evidence="10" type="ORF">LMF89_19740</name>
</gene>
<organism evidence="10 11">
    <name type="scientific">Pelosinus baikalensis</name>
    <dbReference type="NCBI Taxonomy" id="2892015"/>
    <lineage>
        <taxon>Bacteria</taxon>
        <taxon>Bacillati</taxon>
        <taxon>Bacillota</taxon>
        <taxon>Negativicutes</taxon>
        <taxon>Selenomonadales</taxon>
        <taxon>Sporomusaceae</taxon>
        <taxon>Pelosinus</taxon>
    </lineage>
</organism>
<evidence type="ECO:0000256" key="5">
    <source>
        <dbReference type="ARBA" id="ARBA00022692"/>
    </source>
</evidence>
<keyword evidence="7 9" id="KW-1133">Transmembrane helix</keyword>
<keyword evidence="4" id="KW-1003">Cell membrane</keyword>
<feature type="transmembrane region" description="Helical" evidence="9">
    <location>
        <begin position="78"/>
        <end position="100"/>
    </location>
</feature>
<evidence type="ECO:0000256" key="6">
    <source>
        <dbReference type="ARBA" id="ARBA00022970"/>
    </source>
</evidence>
<feature type="transmembrane region" description="Helical" evidence="9">
    <location>
        <begin position="12"/>
        <end position="29"/>
    </location>
</feature>
<dbReference type="PANTHER" id="PTHR30588:SF0">
    <property type="entry name" value="BRANCHED-CHAIN AMINO ACID PERMEASE BRNQ"/>
    <property type="match status" value="1"/>
</dbReference>
<accession>A0ABS8HWM7</accession>
<feature type="transmembrane region" description="Helical" evidence="9">
    <location>
        <begin position="417"/>
        <end position="437"/>
    </location>
</feature>
<evidence type="ECO:0000256" key="3">
    <source>
        <dbReference type="ARBA" id="ARBA00022448"/>
    </source>
</evidence>
<keyword evidence="11" id="KW-1185">Reference proteome</keyword>
<feature type="transmembrane region" description="Helical" evidence="9">
    <location>
        <begin position="286"/>
        <end position="311"/>
    </location>
</feature>
<dbReference type="InterPro" id="IPR004685">
    <property type="entry name" value="Brnchd-chn_aa_trnsp_Livcs"/>
</dbReference>
<protein>
    <recommendedName>
        <fullName evidence="9">Branched-chain amino acid transport system carrier protein</fullName>
    </recommendedName>
</protein>
<feature type="transmembrane region" description="Helical" evidence="9">
    <location>
        <begin position="377"/>
        <end position="397"/>
    </location>
</feature>
<evidence type="ECO:0000313" key="11">
    <source>
        <dbReference type="Proteomes" id="UP001165492"/>
    </source>
</evidence>
<dbReference type="Pfam" id="PF05525">
    <property type="entry name" value="Branch_AA_trans"/>
    <property type="match status" value="1"/>
</dbReference>
<feature type="transmembrane region" description="Helical" evidence="9">
    <location>
        <begin position="345"/>
        <end position="365"/>
    </location>
</feature>
<feature type="transmembrane region" description="Helical" evidence="9">
    <location>
        <begin position="199"/>
        <end position="220"/>
    </location>
</feature>
<sequence>MSNKISLKDMTAIGLMLFALFFGAGNLIFPPSLGQGAGGNLWPAIIGFLITGVGLPLLGVLAIGLSGSEDSQALASKVHPIFATVLMVSIYLTIGPLFAIPRTAAVSYEIGIRPFMPNDSGVNTIGLSLYTLLFFCITYWLSLNPSKLVDRIGKILTPLLLITLVVILVQPIINPLGTIQMPSVEYANSPLFTGFKEGYLTMDTLASVVFGIVVINAIKAKGVTKSKDITKVCARVGLISAGFLAIIYAALAYVGATSVETLGQVANGGIILSSVANHFFGPLGNVVLGLAIIFACLTTSIGLITSCATYFTKIFPHFSYKQLVAGFTLFSAAVANMGLNQLIAFSVPVLVTLYPIVIVLILLVFLEPLFNGKREVYVCSIFLTALISLLDGMQAAGLQLTLVHQWLNRVMPLYAEGFGWVVPAIVGVVLGYCINVARKSNSLSAVGNERG</sequence>